<sequence>MSDSEDSTVTYTAVSSPFEDGSDIGSPGVDGPPIMPEDPYAYIVAALSVHHRLATLLAPEEPQLLPAEVLPMPADASPLQIHHDLFLSYDRGGGAGGDDEVPEEDPAVLLCDRDDD</sequence>
<keyword evidence="3" id="KW-1185">Reference proteome</keyword>
<proteinExistence type="predicted"/>
<reference evidence="2" key="2">
    <citation type="submission" date="2022-01" db="EMBL/GenBank/DDBJ databases">
        <authorList>
            <person name="Yamashiro T."/>
            <person name="Shiraishi A."/>
            <person name="Satake H."/>
            <person name="Nakayama K."/>
        </authorList>
    </citation>
    <scope>NUCLEOTIDE SEQUENCE</scope>
</reference>
<gene>
    <name evidence="2" type="ORF">Tco_1124377</name>
</gene>
<organism evidence="2 3">
    <name type="scientific">Tanacetum coccineum</name>
    <dbReference type="NCBI Taxonomy" id="301880"/>
    <lineage>
        <taxon>Eukaryota</taxon>
        <taxon>Viridiplantae</taxon>
        <taxon>Streptophyta</taxon>
        <taxon>Embryophyta</taxon>
        <taxon>Tracheophyta</taxon>
        <taxon>Spermatophyta</taxon>
        <taxon>Magnoliopsida</taxon>
        <taxon>eudicotyledons</taxon>
        <taxon>Gunneridae</taxon>
        <taxon>Pentapetalae</taxon>
        <taxon>asterids</taxon>
        <taxon>campanulids</taxon>
        <taxon>Asterales</taxon>
        <taxon>Asteraceae</taxon>
        <taxon>Asteroideae</taxon>
        <taxon>Anthemideae</taxon>
        <taxon>Anthemidinae</taxon>
        <taxon>Tanacetum</taxon>
    </lineage>
</organism>
<evidence type="ECO:0000256" key="1">
    <source>
        <dbReference type="SAM" id="MobiDB-lite"/>
    </source>
</evidence>
<feature type="compositionally biased region" description="Acidic residues" evidence="1">
    <location>
        <begin position="97"/>
        <end position="106"/>
    </location>
</feature>
<dbReference type="Proteomes" id="UP001151760">
    <property type="component" value="Unassembled WGS sequence"/>
</dbReference>
<evidence type="ECO:0000313" key="2">
    <source>
        <dbReference type="EMBL" id="GJU07947.1"/>
    </source>
</evidence>
<comment type="caution">
    <text evidence="2">The sequence shown here is derived from an EMBL/GenBank/DDBJ whole genome shotgun (WGS) entry which is preliminary data.</text>
</comment>
<feature type="region of interest" description="Disordered" evidence="1">
    <location>
        <begin position="88"/>
        <end position="116"/>
    </location>
</feature>
<accession>A0ABQ5J5Z5</accession>
<name>A0ABQ5J5Z5_9ASTR</name>
<reference evidence="2" key="1">
    <citation type="journal article" date="2022" name="Int. J. Mol. Sci.">
        <title>Draft Genome of Tanacetum Coccineum: Genomic Comparison of Closely Related Tanacetum-Family Plants.</title>
        <authorList>
            <person name="Yamashiro T."/>
            <person name="Shiraishi A."/>
            <person name="Nakayama K."/>
            <person name="Satake H."/>
        </authorList>
    </citation>
    <scope>NUCLEOTIDE SEQUENCE</scope>
</reference>
<dbReference type="EMBL" id="BQNB010021588">
    <property type="protein sequence ID" value="GJU07947.1"/>
    <property type="molecule type" value="Genomic_DNA"/>
</dbReference>
<protein>
    <submittedName>
        <fullName evidence="2">Uncharacterized protein</fullName>
    </submittedName>
</protein>
<feature type="region of interest" description="Disordered" evidence="1">
    <location>
        <begin position="1"/>
        <end position="33"/>
    </location>
</feature>
<evidence type="ECO:0000313" key="3">
    <source>
        <dbReference type="Proteomes" id="UP001151760"/>
    </source>
</evidence>